<proteinExistence type="predicted"/>
<evidence type="ECO:0000313" key="1">
    <source>
        <dbReference type="EMBL" id="KUN37744.1"/>
    </source>
</evidence>
<organism evidence="1 2">
    <name type="scientific">Streptomyces longwoodensis</name>
    <dbReference type="NCBI Taxonomy" id="68231"/>
    <lineage>
        <taxon>Bacteria</taxon>
        <taxon>Bacillati</taxon>
        <taxon>Actinomycetota</taxon>
        <taxon>Actinomycetes</taxon>
        <taxon>Kitasatosporales</taxon>
        <taxon>Streptomycetaceae</taxon>
        <taxon>Streptomyces</taxon>
    </lineage>
</organism>
<dbReference type="AlphaFoldDB" id="A0A101QX33"/>
<evidence type="ECO:0000313" key="2">
    <source>
        <dbReference type="Proteomes" id="UP000053271"/>
    </source>
</evidence>
<dbReference type="EMBL" id="LMWS01000018">
    <property type="protein sequence ID" value="KUN37744.1"/>
    <property type="molecule type" value="Genomic_DNA"/>
</dbReference>
<reference evidence="1 2" key="1">
    <citation type="submission" date="2015-10" db="EMBL/GenBank/DDBJ databases">
        <title>Draft genome sequence of Streptomyces longwoodensis DSM 41677, type strain for the species Streptomyces longwoodensis.</title>
        <authorList>
            <person name="Ruckert C."/>
            <person name="Winkler A."/>
            <person name="Kalinowski J."/>
            <person name="Kampfer P."/>
            <person name="Glaeser S."/>
        </authorList>
    </citation>
    <scope>NUCLEOTIDE SEQUENCE [LARGE SCALE GENOMIC DNA]</scope>
    <source>
        <strain evidence="1 2">DSM 41677</strain>
    </source>
</reference>
<accession>A0A101QX33</accession>
<keyword evidence="2" id="KW-1185">Reference proteome</keyword>
<gene>
    <name evidence="1" type="ORF">AQJ30_15790</name>
</gene>
<dbReference type="STRING" id="68231.AQJ30_15790"/>
<dbReference type="Proteomes" id="UP000053271">
    <property type="component" value="Unassembled WGS sequence"/>
</dbReference>
<protein>
    <recommendedName>
        <fullName evidence="3">Antitoxin</fullName>
    </recommendedName>
</protein>
<name>A0A101QX33_9ACTN</name>
<evidence type="ECO:0008006" key="3">
    <source>
        <dbReference type="Google" id="ProtNLM"/>
    </source>
</evidence>
<sequence length="75" mass="8595">MPYTLAMDAKTPEMQADGIQDLPLTHARAQLTQLIEDARERQVFTALTERGRRRICLVTPEFVDRARQLMAEHGD</sequence>
<comment type="caution">
    <text evidence="1">The sequence shown here is derived from an EMBL/GenBank/DDBJ whole genome shotgun (WGS) entry which is preliminary data.</text>
</comment>